<dbReference type="SUPFAM" id="SSF51735">
    <property type="entry name" value="NAD(P)-binding Rossmann-fold domains"/>
    <property type="match status" value="1"/>
</dbReference>
<dbReference type="AlphaFoldDB" id="A0A7J7MV84"/>
<gene>
    <name evidence="4" type="ORF">GIB67_040290</name>
</gene>
<dbReference type="Gene3D" id="3.40.50.720">
    <property type="entry name" value="NAD(P)-binding Rossmann-like Domain"/>
    <property type="match status" value="1"/>
</dbReference>
<keyword evidence="3" id="KW-0560">Oxidoreductase</keyword>
<protein>
    <submittedName>
        <fullName evidence="4">Uncharacterized protein</fullName>
    </submittedName>
</protein>
<accession>A0A7J7MV84</accession>
<dbReference type="PANTHER" id="PTHR43490:SF91">
    <property type="entry name" value="NAD(P)-BINDING ROSSMANN-FOLD PROTEIN"/>
    <property type="match status" value="1"/>
</dbReference>
<comment type="caution">
    <text evidence="4">The sequence shown here is derived from an EMBL/GenBank/DDBJ whole genome shotgun (WGS) entry which is preliminary data.</text>
</comment>
<dbReference type="GO" id="GO:0016491">
    <property type="term" value="F:oxidoreductase activity"/>
    <property type="evidence" value="ECO:0007669"/>
    <property type="project" value="UniProtKB-KW"/>
</dbReference>
<comment type="similarity">
    <text evidence="1">Belongs to the short-chain dehydrogenases/reductases (SDR) family.</text>
</comment>
<dbReference type="GO" id="GO:0016020">
    <property type="term" value="C:membrane"/>
    <property type="evidence" value="ECO:0007669"/>
    <property type="project" value="TreeGrafter"/>
</dbReference>
<sequence>MEDKLECNGYHVAMSAYKISKATLYPYTRKLAEKFSKFRANYIHPGNVKTDITGNTGDMYPDEGARARVMLASGSFFDVMEISSFI</sequence>
<dbReference type="InterPro" id="IPR036291">
    <property type="entry name" value="NAD(P)-bd_dom_sf"/>
</dbReference>
<dbReference type="Proteomes" id="UP000541444">
    <property type="component" value="Unassembled WGS sequence"/>
</dbReference>
<keyword evidence="5" id="KW-1185">Reference proteome</keyword>
<proteinExistence type="inferred from homology"/>
<organism evidence="4 5">
    <name type="scientific">Kingdonia uniflora</name>
    <dbReference type="NCBI Taxonomy" id="39325"/>
    <lineage>
        <taxon>Eukaryota</taxon>
        <taxon>Viridiplantae</taxon>
        <taxon>Streptophyta</taxon>
        <taxon>Embryophyta</taxon>
        <taxon>Tracheophyta</taxon>
        <taxon>Spermatophyta</taxon>
        <taxon>Magnoliopsida</taxon>
        <taxon>Ranunculales</taxon>
        <taxon>Circaeasteraceae</taxon>
        <taxon>Kingdonia</taxon>
    </lineage>
</organism>
<dbReference type="OrthoDB" id="1933717at2759"/>
<keyword evidence="2" id="KW-0521">NADP</keyword>
<evidence type="ECO:0000256" key="2">
    <source>
        <dbReference type="ARBA" id="ARBA00022857"/>
    </source>
</evidence>
<dbReference type="PANTHER" id="PTHR43490">
    <property type="entry name" value="(+)-NEOMENTHOL DEHYDROGENASE"/>
    <property type="match status" value="1"/>
</dbReference>
<evidence type="ECO:0000256" key="3">
    <source>
        <dbReference type="ARBA" id="ARBA00023002"/>
    </source>
</evidence>
<evidence type="ECO:0000256" key="1">
    <source>
        <dbReference type="ARBA" id="ARBA00006484"/>
    </source>
</evidence>
<name>A0A7J7MV84_9MAGN</name>
<evidence type="ECO:0000313" key="4">
    <source>
        <dbReference type="EMBL" id="KAF6158776.1"/>
    </source>
</evidence>
<reference evidence="4 5" key="1">
    <citation type="journal article" date="2020" name="IScience">
        <title>Genome Sequencing of the Endangered Kingdonia uniflora (Circaeasteraceae, Ranunculales) Reveals Potential Mechanisms of Evolutionary Specialization.</title>
        <authorList>
            <person name="Sun Y."/>
            <person name="Deng T."/>
            <person name="Zhang A."/>
            <person name="Moore M.J."/>
            <person name="Landis J.B."/>
            <person name="Lin N."/>
            <person name="Zhang H."/>
            <person name="Zhang X."/>
            <person name="Huang J."/>
            <person name="Zhang X."/>
            <person name="Sun H."/>
            <person name="Wang H."/>
        </authorList>
    </citation>
    <scope>NUCLEOTIDE SEQUENCE [LARGE SCALE GENOMIC DNA]</scope>
    <source>
        <strain evidence="4">TB1705</strain>
        <tissue evidence="4">Leaf</tissue>
    </source>
</reference>
<evidence type="ECO:0000313" key="5">
    <source>
        <dbReference type="Proteomes" id="UP000541444"/>
    </source>
</evidence>
<dbReference type="EMBL" id="JACGCM010001219">
    <property type="protein sequence ID" value="KAF6158776.1"/>
    <property type="molecule type" value="Genomic_DNA"/>
</dbReference>